<accession>A0A426RZ54</accession>
<feature type="transmembrane region" description="Helical" evidence="1">
    <location>
        <begin position="22"/>
        <end position="43"/>
    </location>
</feature>
<evidence type="ECO:0000256" key="1">
    <source>
        <dbReference type="SAM" id="Phobius"/>
    </source>
</evidence>
<gene>
    <name evidence="2" type="ORF">CQW44_30585</name>
</gene>
<keyword evidence="3" id="KW-1185">Reference proteome</keyword>
<name>A0A426RZ54_9ACTN</name>
<keyword evidence="1" id="KW-0812">Transmembrane</keyword>
<keyword evidence="1" id="KW-1133">Transmembrane helix</keyword>
<reference evidence="2 3" key="1">
    <citation type="submission" date="2017-10" db="EMBL/GenBank/DDBJ databases">
        <title>Draft genome of actinobacteria isolated from guarana (Paullinia cupana (Mart.) Ducke.</title>
        <authorList>
            <person name="Siqueira K.A."/>
            <person name="Liotti R.G."/>
            <person name="Mendes T.A."/>
            <person name="Soares M.A."/>
        </authorList>
    </citation>
    <scope>NUCLEOTIDE SEQUENCE [LARGE SCALE GENOMIC DNA]</scope>
    <source>
        <strain evidence="2 3">199</strain>
    </source>
</reference>
<dbReference type="EMBL" id="PDES01000015">
    <property type="protein sequence ID" value="RRQ81550.1"/>
    <property type="molecule type" value="Genomic_DNA"/>
</dbReference>
<evidence type="ECO:0000313" key="2">
    <source>
        <dbReference type="EMBL" id="RRQ81550.1"/>
    </source>
</evidence>
<dbReference type="AlphaFoldDB" id="A0A426RZ54"/>
<protein>
    <submittedName>
        <fullName evidence="2">Uncharacterized protein</fullName>
    </submittedName>
</protein>
<evidence type="ECO:0000313" key="3">
    <source>
        <dbReference type="Proteomes" id="UP000276379"/>
    </source>
</evidence>
<keyword evidence="1" id="KW-0472">Membrane</keyword>
<organism evidence="2 3">
    <name type="scientific">Streptomyces griseofuscus</name>
    <dbReference type="NCBI Taxonomy" id="146922"/>
    <lineage>
        <taxon>Bacteria</taxon>
        <taxon>Bacillati</taxon>
        <taxon>Actinomycetota</taxon>
        <taxon>Actinomycetes</taxon>
        <taxon>Kitasatosporales</taxon>
        <taxon>Streptomycetaceae</taxon>
        <taxon>Streptomyces</taxon>
    </lineage>
</organism>
<comment type="caution">
    <text evidence="2">The sequence shown here is derived from an EMBL/GenBank/DDBJ whole genome shotgun (WGS) entry which is preliminary data.</text>
</comment>
<dbReference type="Proteomes" id="UP000276379">
    <property type="component" value="Unassembled WGS sequence"/>
</dbReference>
<proteinExistence type="predicted"/>
<sequence length="165" mass="16856">MMQRMPDQTENSDPARPSRPRWIVPLAALVIVGAAGAGIAVAMSSSDDKPKAFTLHGQFVLNAHATTATFDSPGDCIGYNGGGTGDIVPNASVTVYDADGKVVAQGKLGAGKLLDTTSSVPCKFSVTVPDVPGGSKFYQVEVSNRGKVTVTSADAKAGRFAASLG</sequence>